<evidence type="ECO:0000259" key="5">
    <source>
        <dbReference type="PROSITE" id="PS51767"/>
    </source>
</evidence>
<dbReference type="GO" id="GO:0008233">
    <property type="term" value="F:peptidase activity"/>
    <property type="evidence" value="ECO:0007669"/>
    <property type="project" value="UniProtKB-KW"/>
</dbReference>
<organism evidence="6">
    <name type="scientific">Nymphaea colorata</name>
    <name type="common">pocket water lily</name>
    <dbReference type="NCBI Taxonomy" id="210225"/>
    <lineage>
        <taxon>Eukaryota</taxon>
        <taxon>Viridiplantae</taxon>
        <taxon>Streptophyta</taxon>
        <taxon>Embryophyta</taxon>
        <taxon>Tracheophyta</taxon>
        <taxon>Spermatophyta</taxon>
        <taxon>Magnoliopsida</taxon>
        <taxon>Nymphaeales</taxon>
        <taxon>Nymphaeaceae</taxon>
        <taxon>Nymphaea</taxon>
    </lineage>
</organism>
<reference evidence="6" key="1">
    <citation type="submission" date="2019-09" db="EMBL/GenBank/DDBJ databases">
        <authorList>
            <person name="Zhang L."/>
        </authorList>
    </citation>
    <scope>NUCLEOTIDE SEQUENCE</scope>
</reference>
<comment type="similarity">
    <text evidence="1">Belongs to the peptidase A1 family.</text>
</comment>
<dbReference type="InterPro" id="IPR051708">
    <property type="entry name" value="Plant_Aspart_Prot_A1"/>
</dbReference>
<dbReference type="InterPro" id="IPR032861">
    <property type="entry name" value="TAXi_N"/>
</dbReference>
<dbReference type="GO" id="GO:0006508">
    <property type="term" value="P:proteolysis"/>
    <property type="evidence" value="ECO:0007669"/>
    <property type="project" value="UniProtKB-KW"/>
</dbReference>
<name>A0A5K1DGG4_9MAGN</name>
<keyword evidence="3" id="KW-0378">Hydrolase</keyword>
<dbReference type="PANTHER" id="PTHR47967">
    <property type="entry name" value="OS07G0603500 PROTEIN-RELATED"/>
    <property type="match status" value="1"/>
</dbReference>
<evidence type="ECO:0000256" key="1">
    <source>
        <dbReference type="ARBA" id="ARBA00007447"/>
    </source>
</evidence>
<dbReference type="SUPFAM" id="SSF50630">
    <property type="entry name" value="Acid proteases"/>
    <property type="match status" value="1"/>
</dbReference>
<keyword evidence="2" id="KW-0645">Protease</keyword>
<evidence type="ECO:0000256" key="3">
    <source>
        <dbReference type="ARBA" id="ARBA00022801"/>
    </source>
</evidence>
<feature type="signal peptide" evidence="4">
    <location>
        <begin position="1"/>
        <end position="26"/>
    </location>
</feature>
<proteinExistence type="inferred from homology"/>
<evidence type="ECO:0000256" key="2">
    <source>
        <dbReference type="ARBA" id="ARBA00022670"/>
    </source>
</evidence>
<dbReference type="Gene3D" id="2.40.70.10">
    <property type="entry name" value="Acid Proteases"/>
    <property type="match status" value="1"/>
</dbReference>
<dbReference type="EMBL" id="LR721783">
    <property type="protein sequence ID" value="VVW38371.1"/>
    <property type="molecule type" value="Genomic_DNA"/>
</dbReference>
<dbReference type="Pfam" id="PF14543">
    <property type="entry name" value="TAXi_N"/>
    <property type="match status" value="1"/>
</dbReference>
<sequence>MAGFSSASHLLLQLLLLAVLPSPTSIFASKPLGISIDLIHRDSSLSPLYDLSFTLAQRAKQFALRSMLHCRRIASLFAKTTSMISSPVMPGSSEYLMKLSLGTPSRLYWATLDTGSDLIWTTCCTVTPAPAKHQCWIHFSRLPTRAKADPPALP</sequence>
<feature type="domain" description="Peptidase A1" evidence="5">
    <location>
        <begin position="95"/>
        <end position="154"/>
    </location>
</feature>
<dbReference type="AlphaFoldDB" id="A0A5K1DGG4"/>
<accession>A0A5K1DGG4</accession>
<dbReference type="InterPro" id="IPR021109">
    <property type="entry name" value="Peptidase_aspartic_dom_sf"/>
</dbReference>
<dbReference type="GO" id="GO:0005576">
    <property type="term" value="C:extracellular region"/>
    <property type="evidence" value="ECO:0007669"/>
    <property type="project" value="TreeGrafter"/>
</dbReference>
<protein>
    <recommendedName>
        <fullName evidence="5">Peptidase A1 domain-containing protein</fullName>
    </recommendedName>
</protein>
<feature type="chain" id="PRO_5023900272" description="Peptidase A1 domain-containing protein" evidence="4">
    <location>
        <begin position="27"/>
        <end position="154"/>
    </location>
</feature>
<evidence type="ECO:0000256" key="4">
    <source>
        <dbReference type="SAM" id="SignalP"/>
    </source>
</evidence>
<dbReference type="PROSITE" id="PS51767">
    <property type="entry name" value="PEPTIDASE_A1"/>
    <property type="match status" value="1"/>
</dbReference>
<dbReference type="PANTHER" id="PTHR47967:SF128">
    <property type="entry name" value="ASPARTIC PROTEINASE CDR1-LIKE"/>
    <property type="match status" value="1"/>
</dbReference>
<gene>
    <name evidence="6" type="ORF">NYM_LOCUS20673</name>
</gene>
<dbReference type="InterPro" id="IPR033121">
    <property type="entry name" value="PEPTIDASE_A1"/>
</dbReference>
<keyword evidence="4" id="KW-0732">Signal</keyword>
<evidence type="ECO:0000313" key="6">
    <source>
        <dbReference type="EMBL" id="VVW38371.1"/>
    </source>
</evidence>
<dbReference type="Gramene" id="NC5G0301880.1">
    <property type="protein sequence ID" value="NC5G0301880.1:cds"/>
    <property type="gene ID" value="NC5G0301880"/>
</dbReference>